<gene>
    <name evidence="1" type="ORF">MNBD_ALPHA08-1278</name>
</gene>
<proteinExistence type="predicted"/>
<reference evidence="1" key="1">
    <citation type="submission" date="2018-06" db="EMBL/GenBank/DDBJ databases">
        <authorList>
            <person name="Zhirakovskaya E."/>
        </authorList>
    </citation>
    <scope>NUCLEOTIDE SEQUENCE</scope>
</reference>
<name>A0A3B0RMK9_9ZZZZ</name>
<sequence>MTSIIGWSHSNFGKLEDLDLEDLIPLAAKGAVMD</sequence>
<protein>
    <submittedName>
        <fullName evidence="1">Uncharacterized protein</fullName>
    </submittedName>
</protein>
<dbReference type="EMBL" id="UOEC01000121">
    <property type="protein sequence ID" value="VAV94804.1"/>
    <property type="molecule type" value="Genomic_DNA"/>
</dbReference>
<evidence type="ECO:0000313" key="1">
    <source>
        <dbReference type="EMBL" id="VAV94804.1"/>
    </source>
</evidence>
<feature type="non-terminal residue" evidence="1">
    <location>
        <position position="34"/>
    </location>
</feature>
<dbReference type="AlphaFoldDB" id="A0A3B0RMK9"/>
<organism evidence="1">
    <name type="scientific">hydrothermal vent metagenome</name>
    <dbReference type="NCBI Taxonomy" id="652676"/>
    <lineage>
        <taxon>unclassified sequences</taxon>
        <taxon>metagenomes</taxon>
        <taxon>ecological metagenomes</taxon>
    </lineage>
</organism>
<accession>A0A3B0RMK9</accession>